<dbReference type="PROSITE" id="PS51257">
    <property type="entry name" value="PROKAR_LIPOPROTEIN"/>
    <property type="match status" value="1"/>
</dbReference>
<accession>A0A4Z0VAH6</accession>
<sequence>MKHIRKIIFCLSLLLSCRFAYAESSYDISEFYSVIKPTSGTKAVGRYDKVVDVEYILSPTKVDKGKYVVEVKKIGDNLYQVKDTDLCIETRYCHEWASFSEKVVLIIESNYGYTKGKIIFD</sequence>
<dbReference type="EMBL" id="SJSA01000001">
    <property type="protein sequence ID" value="TGG40785.1"/>
    <property type="molecule type" value="Genomic_DNA"/>
</dbReference>
<evidence type="ECO:0000313" key="3">
    <source>
        <dbReference type="Proteomes" id="UP000297635"/>
    </source>
</evidence>
<dbReference type="RefSeq" id="WP_135471751.1">
    <property type="nucleotide sequence ID" value="NZ_SJSA01000001.1"/>
</dbReference>
<dbReference type="Proteomes" id="UP000297635">
    <property type="component" value="Unassembled WGS sequence"/>
</dbReference>
<feature type="signal peptide" evidence="1">
    <location>
        <begin position="1"/>
        <end position="22"/>
    </location>
</feature>
<name>A0A4Z0VAH6_9BACT</name>
<organism evidence="2 3">
    <name type="scientific">Duncaniella freteri</name>
    <dbReference type="NCBI Taxonomy" id="2530391"/>
    <lineage>
        <taxon>Bacteria</taxon>
        <taxon>Pseudomonadati</taxon>
        <taxon>Bacteroidota</taxon>
        <taxon>Bacteroidia</taxon>
        <taxon>Bacteroidales</taxon>
        <taxon>Muribaculaceae</taxon>
        <taxon>Duncaniella</taxon>
    </lineage>
</organism>
<proteinExistence type="predicted"/>
<keyword evidence="1" id="KW-0732">Signal</keyword>
<dbReference type="AlphaFoldDB" id="A0A4Z0VAH6"/>
<protein>
    <recommendedName>
        <fullName evidence="4">DUF3244 domain-containing protein</fullName>
    </recommendedName>
</protein>
<dbReference type="GeneID" id="82149919"/>
<keyword evidence="3" id="KW-1185">Reference proteome</keyword>
<reference evidence="2 3" key="1">
    <citation type="submission" date="2019-02" db="EMBL/GenBank/DDBJ databases">
        <title>Isolation and identification of novel species under the genus Muribaculum.</title>
        <authorList>
            <person name="Miyake S."/>
            <person name="Ding Y."/>
            <person name="Low A."/>
            <person name="Soh M."/>
            <person name="Seedorf H."/>
        </authorList>
    </citation>
    <scope>NUCLEOTIDE SEQUENCE [LARGE SCALE GENOMIC DNA]</scope>
    <source>
        <strain evidence="2 3">TLL-A3</strain>
    </source>
</reference>
<gene>
    <name evidence="2" type="ORF">EZ315_08965</name>
</gene>
<comment type="caution">
    <text evidence="2">The sequence shown here is derived from an EMBL/GenBank/DDBJ whole genome shotgun (WGS) entry which is preliminary data.</text>
</comment>
<evidence type="ECO:0008006" key="4">
    <source>
        <dbReference type="Google" id="ProtNLM"/>
    </source>
</evidence>
<evidence type="ECO:0000313" key="2">
    <source>
        <dbReference type="EMBL" id="TGG40785.1"/>
    </source>
</evidence>
<feature type="chain" id="PRO_5021258418" description="DUF3244 domain-containing protein" evidence="1">
    <location>
        <begin position="23"/>
        <end position="121"/>
    </location>
</feature>
<evidence type="ECO:0000256" key="1">
    <source>
        <dbReference type="SAM" id="SignalP"/>
    </source>
</evidence>